<reference evidence="8" key="1">
    <citation type="journal article" date="2020" name="Stud. Mycol.">
        <title>101 Dothideomycetes genomes: a test case for predicting lifestyles and emergence of pathogens.</title>
        <authorList>
            <person name="Haridas S."/>
            <person name="Albert R."/>
            <person name="Binder M."/>
            <person name="Bloem J."/>
            <person name="Labutti K."/>
            <person name="Salamov A."/>
            <person name="Andreopoulos B."/>
            <person name="Baker S."/>
            <person name="Barry K."/>
            <person name="Bills G."/>
            <person name="Bluhm B."/>
            <person name="Cannon C."/>
            <person name="Castanera R."/>
            <person name="Culley D."/>
            <person name="Daum C."/>
            <person name="Ezra D."/>
            <person name="Gonzalez J."/>
            <person name="Henrissat B."/>
            <person name="Kuo A."/>
            <person name="Liang C."/>
            <person name="Lipzen A."/>
            <person name="Lutzoni F."/>
            <person name="Magnuson J."/>
            <person name="Mondo S."/>
            <person name="Nolan M."/>
            <person name="Ohm R."/>
            <person name="Pangilinan J."/>
            <person name="Park H.-J."/>
            <person name="Ramirez L."/>
            <person name="Alfaro M."/>
            <person name="Sun H."/>
            <person name="Tritt A."/>
            <person name="Yoshinaga Y."/>
            <person name="Zwiers L.-H."/>
            <person name="Turgeon B."/>
            <person name="Goodwin S."/>
            <person name="Spatafora J."/>
            <person name="Crous P."/>
            <person name="Grigoriev I."/>
        </authorList>
    </citation>
    <scope>NUCLEOTIDE SEQUENCE</scope>
    <source>
        <strain evidence="8">CBS 122681</strain>
    </source>
</reference>
<evidence type="ECO:0000313" key="9">
    <source>
        <dbReference type="Proteomes" id="UP000799324"/>
    </source>
</evidence>
<evidence type="ECO:0000256" key="1">
    <source>
        <dbReference type="ARBA" id="ARBA00005641"/>
    </source>
</evidence>
<dbReference type="GO" id="GO:0071555">
    <property type="term" value="P:cell wall organization"/>
    <property type="evidence" value="ECO:0007669"/>
    <property type="project" value="UniProtKB-KW"/>
</dbReference>
<dbReference type="InterPro" id="IPR050386">
    <property type="entry name" value="Glycosyl_hydrolase_5"/>
</dbReference>
<evidence type="ECO:0000256" key="4">
    <source>
        <dbReference type="ARBA" id="ARBA00023316"/>
    </source>
</evidence>
<evidence type="ECO:0000259" key="7">
    <source>
        <dbReference type="Pfam" id="PF00150"/>
    </source>
</evidence>
<evidence type="ECO:0000256" key="2">
    <source>
        <dbReference type="ARBA" id="ARBA00022801"/>
    </source>
</evidence>
<evidence type="ECO:0000256" key="6">
    <source>
        <dbReference type="SAM" id="SignalP"/>
    </source>
</evidence>
<dbReference type="InterPro" id="IPR017853">
    <property type="entry name" value="GH"/>
</dbReference>
<keyword evidence="2 5" id="KW-0378">Hydrolase</keyword>
<evidence type="ECO:0000256" key="5">
    <source>
        <dbReference type="RuleBase" id="RU361153"/>
    </source>
</evidence>
<dbReference type="InterPro" id="IPR018087">
    <property type="entry name" value="Glyco_hydro_5_CS"/>
</dbReference>
<dbReference type="AlphaFoldDB" id="A0A6A6TFX8"/>
<dbReference type="PANTHER" id="PTHR31297:SF8">
    <property type="entry name" value="GLYCOSIDE HYDROLASE FAMILY 5 DOMAIN-CONTAINING PROTEIN"/>
    <property type="match status" value="1"/>
</dbReference>
<dbReference type="GO" id="GO:0009986">
    <property type="term" value="C:cell surface"/>
    <property type="evidence" value="ECO:0007669"/>
    <property type="project" value="TreeGrafter"/>
</dbReference>
<keyword evidence="9" id="KW-1185">Reference proteome</keyword>
<keyword evidence="3 5" id="KW-0326">Glycosidase</keyword>
<keyword evidence="6" id="KW-0732">Signal</keyword>
<dbReference type="SUPFAM" id="SSF51445">
    <property type="entry name" value="(Trans)glycosidases"/>
    <property type="match status" value="1"/>
</dbReference>
<dbReference type="OrthoDB" id="62120at2759"/>
<dbReference type="Pfam" id="PF00150">
    <property type="entry name" value="Cellulase"/>
    <property type="match status" value="1"/>
</dbReference>
<accession>A0A6A6TFX8</accession>
<dbReference type="InterPro" id="IPR001547">
    <property type="entry name" value="Glyco_hydro_5"/>
</dbReference>
<dbReference type="GO" id="GO:0009251">
    <property type="term" value="P:glucan catabolic process"/>
    <property type="evidence" value="ECO:0007669"/>
    <property type="project" value="TreeGrafter"/>
</dbReference>
<dbReference type="Gene3D" id="3.20.20.80">
    <property type="entry name" value="Glycosidases"/>
    <property type="match status" value="1"/>
</dbReference>
<sequence>MHLQQAVFVVLAIGTSLVCDALGSISYTRSVRFDWGHTKVRGVNIGGWLIVEPFITPGIFDKHSTAEHYVVDEWTLCEQLGKQDCYNVLKAHWDSFVSINDFRKIASAGFNVVRIPVGYWSYLDLGAPYTAGAAPYVDKAVEWARETGLKVIIDLHGAPGSQNGFDHSGQQLATPGWGKGETVNQTYQVLQILEDKYAKREMQSVVIGIQILNEPFLNKLNTTLLKSFYATSYTQLRQTSDTPLLIHDGFRPPTWLNNFLTKPSDHSFSVIVDHHEYQIFDPSLVALSPAAHLQQICTSAPVYSRSSDKWTIVGEWSGAMTDCAKYVNGFMAGNRYEGSWEGSWRVGSCAGLSGEVGGWSEEWKDDVRRYVEGQMDAFERGTDGWIFWNFKTEGSAGEWDLFQLLNEGVFPQPLDDRKFERVCG</sequence>
<dbReference type="GO" id="GO:0005576">
    <property type="term" value="C:extracellular region"/>
    <property type="evidence" value="ECO:0007669"/>
    <property type="project" value="TreeGrafter"/>
</dbReference>
<dbReference type="Proteomes" id="UP000799324">
    <property type="component" value="Unassembled WGS sequence"/>
</dbReference>
<dbReference type="GO" id="GO:0004338">
    <property type="term" value="F:glucan exo-1,3-beta-glucosidase activity"/>
    <property type="evidence" value="ECO:0007669"/>
    <property type="project" value="TreeGrafter"/>
</dbReference>
<evidence type="ECO:0000256" key="3">
    <source>
        <dbReference type="ARBA" id="ARBA00023295"/>
    </source>
</evidence>
<dbReference type="PANTHER" id="PTHR31297">
    <property type="entry name" value="GLUCAN ENDO-1,6-BETA-GLUCOSIDASE B"/>
    <property type="match status" value="1"/>
</dbReference>
<gene>
    <name evidence="8" type="ORF">K491DRAFT_703143</name>
</gene>
<comment type="similarity">
    <text evidence="1 5">Belongs to the glycosyl hydrolase 5 (cellulase A) family.</text>
</comment>
<keyword evidence="4" id="KW-0961">Cell wall biogenesis/degradation</keyword>
<feature type="chain" id="PRO_5025628565" evidence="6">
    <location>
        <begin position="22"/>
        <end position="424"/>
    </location>
</feature>
<organism evidence="8 9">
    <name type="scientific">Lophiostoma macrostomum CBS 122681</name>
    <dbReference type="NCBI Taxonomy" id="1314788"/>
    <lineage>
        <taxon>Eukaryota</taxon>
        <taxon>Fungi</taxon>
        <taxon>Dikarya</taxon>
        <taxon>Ascomycota</taxon>
        <taxon>Pezizomycotina</taxon>
        <taxon>Dothideomycetes</taxon>
        <taxon>Pleosporomycetidae</taxon>
        <taxon>Pleosporales</taxon>
        <taxon>Lophiostomataceae</taxon>
        <taxon>Lophiostoma</taxon>
    </lineage>
</organism>
<dbReference type="PROSITE" id="PS00659">
    <property type="entry name" value="GLYCOSYL_HYDROL_F5"/>
    <property type="match status" value="1"/>
</dbReference>
<proteinExistence type="inferred from homology"/>
<protein>
    <submittedName>
        <fullName evidence="8">Glycoside hydrolase family 5 protein</fullName>
    </submittedName>
</protein>
<evidence type="ECO:0000313" key="8">
    <source>
        <dbReference type="EMBL" id="KAF2657878.1"/>
    </source>
</evidence>
<feature type="domain" description="Glycoside hydrolase family 5" evidence="7">
    <location>
        <begin position="101"/>
        <end position="326"/>
    </location>
</feature>
<name>A0A6A6TFX8_9PLEO</name>
<dbReference type="EMBL" id="MU004320">
    <property type="protein sequence ID" value="KAF2657878.1"/>
    <property type="molecule type" value="Genomic_DNA"/>
</dbReference>
<feature type="signal peptide" evidence="6">
    <location>
        <begin position="1"/>
        <end position="21"/>
    </location>
</feature>